<dbReference type="SUPFAM" id="SSF51556">
    <property type="entry name" value="Metallo-dependent hydrolases"/>
    <property type="match status" value="1"/>
</dbReference>
<protein>
    <submittedName>
        <fullName evidence="3">Hydrolase TatD</fullName>
    </submittedName>
</protein>
<evidence type="ECO:0000313" key="3">
    <source>
        <dbReference type="EMBL" id="NIC07333.1"/>
    </source>
</evidence>
<dbReference type="Proteomes" id="UP001318321">
    <property type="component" value="Unassembled WGS sequence"/>
</dbReference>
<reference evidence="3 4" key="1">
    <citation type="submission" date="2020-03" db="EMBL/GenBank/DDBJ databases">
        <title>Identification of Halomonas strains.</title>
        <authorList>
            <person name="Xiao Z."/>
            <person name="Dong F."/>
            <person name="Wang Z."/>
            <person name="Zhao J.-Y."/>
        </authorList>
    </citation>
    <scope>NUCLEOTIDE SEQUENCE [LARGE SCALE GENOMIC DNA]</scope>
    <source>
        <strain evidence="3 4">DX6</strain>
    </source>
</reference>
<dbReference type="Pfam" id="PF01026">
    <property type="entry name" value="TatD_DNase"/>
    <property type="match status" value="1"/>
</dbReference>
<dbReference type="CDD" id="cd01310">
    <property type="entry name" value="TatD_DNAse"/>
    <property type="match status" value="1"/>
</dbReference>
<sequence length="317" mass="35531">MADPAWLWLQCPLYLQRSALLADPDATFDDFLPEALRFRAPAPLVDIGANLTHDSFARDLEAVLRRAQAANVTALIVTGTDRAHAEQAVALAQRFPGLHATAGVHPHDASLWNGALAAAMGELHQRPEVVAVGECGLDFNRNFSTPSEQERAFEAQLGLAVENGKPLFIHERDAGQRMREMLHTWRDDISDAVIHCFTADRDTLHGYLDLDLHIGLTGWICDERRGHHLRELVRNIPLDRLMVETDCPYLLPRDLPAKLKGRRNEPSLLPWIVREIAVWRGNDEAELAHATTQTARRFFRLDTASEAQETGRAQQES</sequence>
<dbReference type="PIRSF" id="PIRSF005902">
    <property type="entry name" value="DNase_TatD"/>
    <property type="match status" value="1"/>
</dbReference>
<dbReference type="PANTHER" id="PTHR46124:SF2">
    <property type="entry name" value="D-AMINOACYL-TRNA DEACYLASE"/>
    <property type="match status" value="1"/>
</dbReference>
<dbReference type="InterPro" id="IPR001130">
    <property type="entry name" value="TatD-like"/>
</dbReference>
<evidence type="ECO:0000256" key="2">
    <source>
        <dbReference type="ARBA" id="ARBA00022801"/>
    </source>
</evidence>
<evidence type="ECO:0000256" key="1">
    <source>
        <dbReference type="ARBA" id="ARBA00009275"/>
    </source>
</evidence>
<dbReference type="InterPro" id="IPR018228">
    <property type="entry name" value="DNase_TatD-rel_CS"/>
</dbReference>
<proteinExistence type="inferred from homology"/>
<gene>
    <name evidence="3" type="ORF">HBJ55_18035</name>
</gene>
<accession>A0ABX0PYM6</accession>
<dbReference type="GO" id="GO:0016787">
    <property type="term" value="F:hydrolase activity"/>
    <property type="evidence" value="ECO:0007669"/>
    <property type="project" value="UniProtKB-KW"/>
</dbReference>
<evidence type="ECO:0000313" key="4">
    <source>
        <dbReference type="Proteomes" id="UP001318321"/>
    </source>
</evidence>
<organism evidence="3 4">
    <name type="scientific">Billgrantia bachuensis</name>
    <dbReference type="NCBI Taxonomy" id="2717286"/>
    <lineage>
        <taxon>Bacteria</taxon>
        <taxon>Pseudomonadati</taxon>
        <taxon>Pseudomonadota</taxon>
        <taxon>Gammaproteobacteria</taxon>
        <taxon>Oceanospirillales</taxon>
        <taxon>Halomonadaceae</taxon>
        <taxon>Billgrantia</taxon>
    </lineage>
</organism>
<comment type="similarity">
    <text evidence="1">Belongs to the metallo-dependent hydrolases superfamily. TatD-type hydrolase family.</text>
</comment>
<dbReference type="Gene3D" id="3.20.20.140">
    <property type="entry name" value="Metal-dependent hydrolases"/>
    <property type="match status" value="1"/>
</dbReference>
<dbReference type="EMBL" id="JAAQTO010000051">
    <property type="protein sequence ID" value="NIC07333.1"/>
    <property type="molecule type" value="Genomic_DNA"/>
</dbReference>
<keyword evidence="4" id="KW-1185">Reference proteome</keyword>
<keyword evidence="2 3" id="KW-0378">Hydrolase</keyword>
<dbReference type="PROSITE" id="PS01091">
    <property type="entry name" value="TATD_3"/>
    <property type="match status" value="1"/>
</dbReference>
<dbReference type="PANTHER" id="PTHR46124">
    <property type="entry name" value="D-AMINOACYL-TRNA DEACYLASE"/>
    <property type="match status" value="1"/>
</dbReference>
<dbReference type="InterPro" id="IPR032466">
    <property type="entry name" value="Metal_Hydrolase"/>
</dbReference>
<comment type="caution">
    <text evidence="3">The sequence shown here is derived from an EMBL/GenBank/DDBJ whole genome shotgun (WGS) entry which is preliminary data.</text>
</comment>
<name>A0ABX0PYM6_9GAMM</name>